<evidence type="ECO:0008006" key="4">
    <source>
        <dbReference type="Google" id="ProtNLM"/>
    </source>
</evidence>
<gene>
    <name evidence="2" type="ORF">BGZ99_009339</name>
</gene>
<keyword evidence="3" id="KW-1185">Reference proteome</keyword>
<sequence length="400" mass="43425">MASLPIPRRYRTVVYLPSRHDGCMLEVCLSIPTHVSSQPQTNTGVVIAHPYGPLGGSYNNNVVGAMVQWFETYPLQATADDIASTSSTSPITQQQSSSASTAEDAVESTAAVTDAPEKSRDHSKSRPTPLACVICAFNFRGCGKSKGKTSWTGEAEREDYQTVVDFLQSGSHAGSSHLENMEGLRDSGTSTPAPVWGGKVFDEMGQEIAVPRLPFMSRFILSGYSYGGMIASTIPPPLRNPANPNSGHLPTSYVLISYPAGVAWFLTAGTQGSLYKRARAILLGEETSSPSTRTTTTIDQNSVGALRTGRRRNVEAYFITGSQDQFTSSGTLMSWLKTNAGLNPSKSSSELTKSWALKRPDGAIHLDVVDKVDHFWLDREQELLDRLRSWWTEAHPTSAI</sequence>
<dbReference type="Gene3D" id="3.40.50.1820">
    <property type="entry name" value="alpha/beta hydrolase"/>
    <property type="match status" value="1"/>
</dbReference>
<dbReference type="InterPro" id="IPR029058">
    <property type="entry name" value="AB_hydrolase_fold"/>
</dbReference>
<proteinExistence type="predicted"/>
<feature type="region of interest" description="Disordered" evidence="1">
    <location>
        <begin position="84"/>
        <end position="126"/>
    </location>
</feature>
<name>A0A9P6RVG0_9FUNG</name>
<comment type="caution">
    <text evidence="2">The sequence shown here is derived from an EMBL/GenBank/DDBJ whole genome shotgun (WGS) entry which is preliminary data.</text>
</comment>
<dbReference type="PANTHER" id="PTHR42103">
    <property type="entry name" value="ALPHA/BETA-HYDROLASES SUPERFAMILY PROTEIN"/>
    <property type="match status" value="1"/>
</dbReference>
<protein>
    <recommendedName>
        <fullName evidence="4">Alpha/beta-hydrolase</fullName>
    </recommendedName>
</protein>
<reference evidence="2" key="1">
    <citation type="journal article" date="2020" name="Fungal Divers.">
        <title>Resolving the Mortierellaceae phylogeny through synthesis of multi-gene phylogenetics and phylogenomics.</title>
        <authorList>
            <person name="Vandepol N."/>
            <person name="Liber J."/>
            <person name="Desiro A."/>
            <person name="Na H."/>
            <person name="Kennedy M."/>
            <person name="Barry K."/>
            <person name="Grigoriev I.V."/>
            <person name="Miller A.N."/>
            <person name="O'Donnell K."/>
            <person name="Stajich J.E."/>
            <person name="Bonito G."/>
        </authorList>
    </citation>
    <scope>NUCLEOTIDE SEQUENCE</scope>
    <source>
        <strain evidence="2">REB-010B</strain>
    </source>
</reference>
<dbReference type="Proteomes" id="UP000738325">
    <property type="component" value="Unassembled WGS sequence"/>
</dbReference>
<accession>A0A9P6RVG0</accession>
<dbReference type="SUPFAM" id="SSF53474">
    <property type="entry name" value="alpha/beta-Hydrolases"/>
    <property type="match status" value="1"/>
</dbReference>
<dbReference type="EMBL" id="JAAAIP010000079">
    <property type="protein sequence ID" value="KAG0326592.1"/>
    <property type="molecule type" value="Genomic_DNA"/>
</dbReference>
<feature type="compositionally biased region" description="Low complexity" evidence="1">
    <location>
        <begin position="84"/>
        <end position="102"/>
    </location>
</feature>
<evidence type="ECO:0000313" key="2">
    <source>
        <dbReference type="EMBL" id="KAG0326592.1"/>
    </source>
</evidence>
<evidence type="ECO:0000313" key="3">
    <source>
        <dbReference type="Proteomes" id="UP000738325"/>
    </source>
</evidence>
<dbReference type="AlphaFoldDB" id="A0A9P6RVG0"/>
<evidence type="ECO:0000256" key="1">
    <source>
        <dbReference type="SAM" id="MobiDB-lite"/>
    </source>
</evidence>
<dbReference type="OrthoDB" id="10260961at2759"/>
<feature type="compositionally biased region" description="Basic and acidic residues" evidence="1">
    <location>
        <begin position="115"/>
        <end position="124"/>
    </location>
</feature>
<dbReference type="PANTHER" id="PTHR42103:SF2">
    <property type="entry name" value="AB HYDROLASE-1 DOMAIN-CONTAINING PROTEIN"/>
    <property type="match status" value="1"/>
</dbReference>
<organism evidence="2 3">
    <name type="scientific">Dissophora globulifera</name>
    <dbReference type="NCBI Taxonomy" id="979702"/>
    <lineage>
        <taxon>Eukaryota</taxon>
        <taxon>Fungi</taxon>
        <taxon>Fungi incertae sedis</taxon>
        <taxon>Mucoromycota</taxon>
        <taxon>Mortierellomycotina</taxon>
        <taxon>Mortierellomycetes</taxon>
        <taxon>Mortierellales</taxon>
        <taxon>Mortierellaceae</taxon>
        <taxon>Dissophora</taxon>
    </lineage>
</organism>